<dbReference type="EMBL" id="FWPT01000004">
    <property type="protein sequence ID" value="SMA46007.1"/>
    <property type="molecule type" value="Genomic_DNA"/>
</dbReference>
<dbReference type="AlphaFoldDB" id="A0A1X7AJT4"/>
<accession>A0A1X7AJT4</accession>
<name>A0A1X7AJT4_9GAMM</name>
<reference evidence="1 2" key="1">
    <citation type="submission" date="2017-03" db="EMBL/GenBank/DDBJ databases">
        <authorList>
            <person name="Afonso C.L."/>
            <person name="Miller P.J."/>
            <person name="Scott M.A."/>
            <person name="Spackman E."/>
            <person name="Goraichik I."/>
            <person name="Dimitrov K.M."/>
            <person name="Suarez D.L."/>
            <person name="Swayne D.E."/>
        </authorList>
    </citation>
    <scope>NUCLEOTIDE SEQUENCE [LARGE SCALE GENOMIC DNA]</scope>
    <source>
        <strain evidence="1">SB41UT1</strain>
    </source>
</reference>
<sequence length="200" mass="22796">MYVHGCIRPWLSALLWCVLATAFLGLTLSGCSTSPLPSGHKRSHTSWTNFGEAKKAYDKVIVGKSDFRELKELGFDPFSIPNVKRLTYLDVINFFMPNPAIQVDQLAPGLQQCIFARARCFGVEAWPKVRNKKRYGNVMLDLMDFQKNEEITGWEFRSVIVLVDNRVVFKIWSGTPQILEYNDERNPLGPIQGASDYFLD</sequence>
<protein>
    <submittedName>
        <fullName evidence="1">Uncharacterized protein</fullName>
    </submittedName>
</protein>
<evidence type="ECO:0000313" key="2">
    <source>
        <dbReference type="Proteomes" id="UP000196573"/>
    </source>
</evidence>
<keyword evidence="2" id="KW-1185">Reference proteome</keyword>
<evidence type="ECO:0000313" key="1">
    <source>
        <dbReference type="EMBL" id="SMA46007.1"/>
    </source>
</evidence>
<organism evidence="1 2">
    <name type="scientific">Parendozoicomonas haliclonae</name>
    <dbReference type="NCBI Taxonomy" id="1960125"/>
    <lineage>
        <taxon>Bacteria</taxon>
        <taxon>Pseudomonadati</taxon>
        <taxon>Pseudomonadota</taxon>
        <taxon>Gammaproteobacteria</taxon>
        <taxon>Oceanospirillales</taxon>
        <taxon>Endozoicomonadaceae</taxon>
        <taxon>Parendozoicomonas</taxon>
    </lineage>
</organism>
<proteinExistence type="predicted"/>
<gene>
    <name evidence="1" type="ORF">EHSB41UT_02058</name>
</gene>
<dbReference type="Proteomes" id="UP000196573">
    <property type="component" value="Unassembled WGS sequence"/>
</dbReference>